<name>A0A0M0K8M0_9EUKA</name>
<sequence length="200" mass="21388">MDRASSTIVQLPADCDTLEEVIPYIQKKLQLDKRMLFVAELFTPTGDLINSWDQLVQAAQTDTPIIIGCGEPFDAMRVPNALLEMHLNGGGRKAVKRVTRELKDKRLAERQDRAEMERLPSAAAFDDWARAAVAEQLFVPSDSLLLDSNLAAKAAGFGSGGDAENVAAAADAASVTPSELEPLPGLPPSAASAEEAMEAL</sequence>
<dbReference type="Proteomes" id="UP000037460">
    <property type="component" value="Unassembled WGS sequence"/>
</dbReference>
<feature type="non-terminal residue" evidence="2">
    <location>
        <position position="200"/>
    </location>
</feature>
<proteinExistence type="predicted"/>
<gene>
    <name evidence="2" type="ORF">Ctob_012321</name>
</gene>
<evidence type="ECO:0000313" key="2">
    <source>
        <dbReference type="EMBL" id="KOO35149.1"/>
    </source>
</evidence>
<feature type="region of interest" description="Disordered" evidence="1">
    <location>
        <begin position="170"/>
        <end position="200"/>
    </location>
</feature>
<evidence type="ECO:0000313" key="3">
    <source>
        <dbReference type="Proteomes" id="UP000037460"/>
    </source>
</evidence>
<dbReference type="EMBL" id="JWZX01000968">
    <property type="protein sequence ID" value="KOO35149.1"/>
    <property type="molecule type" value="Genomic_DNA"/>
</dbReference>
<dbReference type="AlphaFoldDB" id="A0A0M0K8M0"/>
<accession>A0A0M0K8M0</accession>
<evidence type="ECO:0000256" key="1">
    <source>
        <dbReference type="SAM" id="MobiDB-lite"/>
    </source>
</evidence>
<protein>
    <submittedName>
        <fullName evidence="2">Uncharacterized protein</fullName>
    </submittedName>
</protein>
<organism evidence="2 3">
    <name type="scientific">Chrysochromulina tobinii</name>
    <dbReference type="NCBI Taxonomy" id="1460289"/>
    <lineage>
        <taxon>Eukaryota</taxon>
        <taxon>Haptista</taxon>
        <taxon>Haptophyta</taxon>
        <taxon>Prymnesiophyceae</taxon>
        <taxon>Prymnesiales</taxon>
        <taxon>Chrysochromulinaceae</taxon>
        <taxon>Chrysochromulina</taxon>
    </lineage>
</organism>
<keyword evidence="3" id="KW-1185">Reference proteome</keyword>
<comment type="caution">
    <text evidence="2">The sequence shown here is derived from an EMBL/GenBank/DDBJ whole genome shotgun (WGS) entry which is preliminary data.</text>
</comment>
<reference evidence="3" key="1">
    <citation type="journal article" date="2015" name="PLoS Genet.">
        <title>Genome Sequence and Transcriptome Analyses of Chrysochromulina tobin: Metabolic Tools for Enhanced Algal Fitness in the Prominent Order Prymnesiales (Haptophyceae).</title>
        <authorList>
            <person name="Hovde B.T."/>
            <person name="Deodato C.R."/>
            <person name="Hunsperger H.M."/>
            <person name="Ryken S.A."/>
            <person name="Yost W."/>
            <person name="Jha R.K."/>
            <person name="Patterson J."/>
            <person name="Monnat R.J. Jr."/>
            <person name="Barlow S.B."/>
            <person name="Starkenburg S.R."/>
            <person name="Cattolico R.A."/>
        </authorList>
    </citation>
    <scope>NUCLEOTIDE SEQUENCE</scope>
    <source>
        <strain evidence="3">CCMP291</strain>
    </source>
</reference>
<feature type="compositionally biased region" description="Low complexity" evidence="1">
    <location>
        <begin position="170"/>
        <end position="194"/>
    </location>
</feature>